<evidence type="ECO:0000313" key="8">
    <source>
        <dbReference type="Proteomes" id="UP000198341"/>
    </source>
</evidence>
<organism evidence="7 8">
    <name type="scientific">Bathycoccus prasinos</name>
    <dbReference type="NCBI Taxonomy" id="41875"/>
    <lineage>
        <taxon>Eukaryota</taxon>
        <taxon>Viridiplantae</taxon>
        <taxon>Chlorophyta</taxon>
        <taxon>Mamiellophyceae</taxon>
        <taxon>Mamiellales</taxon>
        <taxon>Bathycoccaceae</taxon>
        <taxon>Bathycoccus</taxon>
    </lineage>
</organism>
<dbReference type="SUPFAM" id="SSF111331">
    <property type="entry name" value="NAD kinase/diacylglycerol kinase-like"/>
    <property type="match status" value="1"/>
</dbReference>
<feature type="compositionally biased region" description="Polar residues" evidence="5">
    <location>
        <begin position="37"/>
        <end position="47"/>
    </location>
</feature>
<dbReference type="RefSeq" id="XP_007508922.1">
    <property type="nucleotide sequence ID" value="XM_007508860.1"/>
</dbReference>
<evidence type="ECO:0000256" key="5">
    <source>
        <dbReference type="SAM" id="MobiDB-lite"/>
    </source>
</evidence>
<evidence type="ECO:0000256" key="4">
    <source>
        <dbReference type="ARBA" id="ARBA00022840"/>
    </source>
</evidence>
<dbReference type="InterPro" id="IPR016064">
    <property type="entry name" value="NAD/diacylglycerol_kinase_sf"/>
</dbReference>
<accession>K8FD07</accession>
<dbReference type="GeneID" id="19011395"/>
<dbReference type="PROSITE" id="PS50146">
    <property type="entry name" value="DAGK"/>
    <property type="match status" value="1"/>
</dbReference>
<gene>
    <name evidence="7" type="ordered locus">Bathy15g01130</name>
</gene>
<dbReference type="Gene3D" id="3.40.50.10330">
    <property type="entry name" value="Probable inorganic polyphosphate/atp-NAD kinase, domain 1"/>
    <property type="match status" value="1"/>
</dbReference>
<reference evidence="7 8" key="1">
    <citation type="submission" date="2011-10" db="EMBL/GenBank/DDBJ databases">
        <authorList>
            <person name="Genoscope - CEA"/>
        </authorList>
    </citation>
    <scope>NUCLEOTIDE SEQUENCE [LARGE SCALE GENOMIC DNA]</scope>
    <source>
        <strain evidence="7 8">RCC 1105</strain>
    </source>
</reference>
<keyword evidence="4" id="KW-0067">ATP-binding</keyword>
<dbReference type="Pfam" id="PF00781">
    <property type="entry name" value="DAGK_cat"/>
    <property type="match status" value="1"/>
</dbReference>
<feature type="domain" description="DAGKc" evidence="6">
    <location>
        <begin position="52"/>
        <end position="212"/>
    </location>
</feature>
<evidence type="ECO:0000256" key="1">
    <source>
        <dbReference type="ARBA" id="ARBA00022679"/>
    </source>
</evidence>
<dbReference type="KEGG" id="bpg:Bathy15g01130"/>
<dbReference type="Pfam" id="PF19279">
    <property type="entry name" value="YegS_C"/>
    <property type="match status" value="1"/>
</dbReference>
<evidence type="ECO:0000256" key="3">
    <source>
        <dbReference type="ARBA" id="ARBA00022777"/>
    </source>
</evidence>
<dbReference type="Gene3D" id="2.60.200.40">
    <property type="match status" value="1"/>
</dbReference>
<keyword evidence="2" id="KW-0547">Nucleotide-binding</keyword>
<dbReference type="PANTHER" id="PTHR12358:SF54">
    <property type="entry name" value="SPHINGOSINE KINASE RELATED PROTEIN"/>
    <property type="match status" value="1"/>
</dbReference>
<dbReference type="OrthoDB" id="530923at2759"/>
<keyword evidence="8" id="KW-1185">Reference proteome</keyword>
<name>K8FD07_9CHLO</name>
<protein>
    <recommendedName>
        <fullName evidence="6">DAGKc domain-containing protein</fullName>
    </recommendedName>
</protein>
<dbReference type="EMBL" id="FO082264">
    <property type="protein sequence ID" value="CCO20008.1"/>
    <property type="molecule type" value="Genomic_DNA"/>
</dbReference>
<dbReference type="PANTHER" id="PTHR12358">
    <property type="entry name" value="SPHINGOSINE KINASE"/>
    <property type="match status" value="1"/>
</dbReference>
<dbReference type="GO" id="GO:0005524">
    <property type="term" value="F:ATP binding"/>
    <property type="evidence" value="ECO:0007669"/>
    <property type="project" value="UniProtKB-KW"/>
</dbReference>
<dbReference type="GO" id="GO:0001727">
    <property type="term" value="F:lipid kinase activity"/>
    <property type="evidence" value="ECO:0007669"/>
    <property type="project" value="TreeGrafter"/>
</dbReference>
<dbReference type="InterPro" id="IPR029063">
    <property type="entry name" value="SAM-dependent_MTases_sf"/>
</dbReference>
<evidence type="ECO:0000313" key="7">
    <source>
        <dbReference type="EMBL" id="CCO20008.1"/>
    </source>
</evidence>
<keyword evidence="3" id="KW-0418">Kinase</keyword>
<dbReference type="InterPro" id="IPR001206">
    <property type="entry name" value="Diacylglycerol_kinase_cat_dom"/>
</dbReference>
<dbReference type="SUPFAM" id="SSF53335">
    <property type="entry name" value="S-adenosyl-L-methionine-dependent methyltransferases"/>
    <property type="match status" value="1"/>
</dbReference>
<dbReference type="InterPro" id="IPR050187">
    <property type="entry name" value="Lipid_Phosphate_FormReg"/>
</dbReference>
<dbReference type="AlphaFoldDB" id="K8FD07"/>
<dbReference type="InterPro" id="IPR045540">
    <property type="entry name" value="YegS/DAGK_C"/>
</dbReference>
<dbReference type="STRING" id="41875.K8FD07"/>
<dbReference type="Proteomes" id="UP000198341">
    <property type="component" value="Chromosome 15"/>
</dbReference>
<dbReference type="InterPro" id="IPR017438">
    <property type="entry name" value="ATP-NAD_kinase_N"/>
</dbReference>
<sequence>MTSSPSPVSSSPTSTPSNLWLNHPTLRPGKSEREKASSLTPITSPTHTKNKKRLQSLLLVLHGAKIKTKRGREHVREIKRSLEKHGVTASCVHEKVTTKEGDCIAIVRDSIVLQSSSSQESPNPNPVIDAIFVMGGDGTLREAVQGYVEARRVKPLGVKENHVPIVALPCGTGNNFARDLNCFTIEDCFRLAFERGEARDVDAVQIESFVKDDDEKEKKKRSIKTISINVVTWGMARDAAETAEKMRFLGPIRYDLAGFYHILKNKSNVASLTAETPSMQLKGSCTDDDFLMLFAQNTRCSGRGFHFTPLAKLDDGLIDVVVAKKCGLMKTVALFDDTKEPKRGAHVEKKDDVFYIQCEKLKIETHDREELVGVDGEVTLKTPVELECLRGAFSVYGRRQKRLKKAFFASIREQQEQEQNSIHIFDGDTNLPPLVQTRITLTCTTPPPAQSVDDDSPSTSSYFLDVVKPPSVEDLYDWYTTYNQTDNPDESWANVWETEVELIRKYIERDIDEEAASNDNIIIEVGAGLSFAALLLAKYFRKKCLLLDREPLALHCALSTAKVNEVEVSAVDKFEDVKGKNKGIVAAAMFDWSKSVTRESLHLKNKARTIIGADVLYDPETCTDLANACSILGEKVILCELRRERAIGLQAKFFDECEKLGATKCEIDKDMSSEEYVFLVVEF</sequence>
<evidence type="ECO:0000256" key="2">
    <source>
        <dbReference type="ARBA" id="ARBA00022741"/>
    </source>
</evidence>
<dbReference type="GO" id="GO:0006665">
    <property type="term" value="P:sphingolipid metabolic process"/>
    <property type="evidence" value="ECO:0007669"/>
    <property type="project" value="TreeGrafter"/>
</dbReference>
<keyword evidence="1" id="KW-0808">Transferase</keyword>
<feature type="region of interest" description="Disordered" evidence="5">
    <location>
        <begin position="1"/>
        <end position="51"/>
    </location>
</feature>
<dbReference type="Gene3D" id="3.40.50.150">
    <property type="entry name" value="Vaccinia Virus protein VP39"/>
    <property type="match status" value="1"/>
</dbReference>
<proteinExistence type="predicted"/>
<evidence type="ECO:0000259" key="6">
    <source>
        <dbReference type="PROSITE" id="PS50146"/>
    </source>
</evidence>
<feature type="compositionally biased region" description="Low complexity" evidence="5">
    <location>
        <begin position="1"/>
        <end position="17"/>
    </location>
</feature>
<dbReference type="GO" id="GO:0016020">
    <property type="term" value="C:membrane"/>
    <property type="evidence" value="ECO:0007669"/>
    <property type="project" value="GOC"/>
</dbReference>